<protein>
    <recommendedName>
        <fullName evidence="2">RCK N-terminal domain-containing protein</fullName>
    </recommendedName>
</protein>
<keyword evidence="1" id="KW-0472">Membrane</keyword>
<dbReference type="PANTHER" id="PTHR43833">
    <property type="entry name" value="POTASSIUM CHANNEL PROTEIN 2-RELATED-RELATED"/>
    <property type="match status" value="1"/>
</dbReference>
<dbReference type="Gene3D" id="3.40.50.720">
    <property type="entry name" value="NAD(P)-binding Rossmann-like Domain"/>
    <property type="match status" value="1"/>
</dbReference>
<sequence>MGYFEYYNQLHRVHQVDLGPSLGDVLYSSLTLFIPGCGPTRTGLPIWLEIARFLAPIVASYAALAGLYSLFRDRVQQIRVSFVRNHVVVCGLGYVGSVFLRQLRDSGAFRSGLLRRLNVVAIEMDPANPLIEVWRSSGIPVIVGDAQLKRTLHTAGVQRAANLLAVCREDAVNAQITAVARELATGRHRGELHCLARIGNPQLCALLRFREFSRRAIPSSSLDFFNTDEIDARLWLQKFPFFDAGARHAHLLVCRLDGLGTWLVRHAARLWYDANRDVPLWVSVVDDHATERVQALKDQHPALEKVCRFVCASTSHRGVHQLSKDHAAVKAPPLTRAYVAAYRDEDALETALTLRLALDPRIPLVVALSRTQGMGRLISDASAIGEPGHLNIEMFPTLERACTPDLVRGGSSEPFAQALHDRWREEKLAMGEDTPTWDELDASRKESSRAQARDIKAKVQRFGCTIVPLHEWDAPDFAFEPEEVEQLARDEHDRWVREREETGWRQDGGVKMADPITKTTPYLIPFDDLPEHIADYDRDFVRAIPAILASAGLQIKRPPHTDPHEAGITRD</sequence>
<proteinExistence type="predicted"/>
<keyword evidence="1" id="KW-1133">Transmembrane helix</keyword>
<comment type="caution">
    <text evidence="3">The sequence shown here is derived from an EMBL/GenBank/DDBJ whole genome shotgun (WGS) entry which is preliminary data.</text>
</comment>
<dbReference type="Pfam" id="PF02254">
    <property type="entry name" value="TrkA_N"/>
    <property type="match status" value="1"/>
</dbReference>
<evidence type="ECO:0000313" key="4">
    <source>
        <dbReference type="Proteomes" id="UP000092683"/>
    </source>
</evidence>
<dbReference type="Pfam" id="PF02026">
    <property type="entry name" value="RyR"/>
    <property type="match status" value="1"/>
</dbReference>
<dbReference type="EMBL" id="MBEE01000023">
    <property type="protein sequence ID" value="OCB62337.1"/>
    <property type="molecule type" value="Genomic_DNA"/>
</dbReference>
<dbReference type="InterPro" id="IPR036291">
    <property type="entry name" value="NAD(P)-bd_dom_sf"/>
</dbReference>
<feature type="transmembrane region" description="Helical" evidence="1">
    <location>
        <begin position="50"/>
        <end position="70"/>
    </location>
</feature>
<dbReference type="PANTHER" id="PTHR43833:SF11">
    <property type="entry name" value="VOLTAGE-GATED POTASSIUM CHANNEL KCH"/>
    <property type="match status" value="1"/>
</dbReference>
<gene>
    <name evidence="3" type="ORF">A5677_11795</name>
</gene>
<organism evidence="3 4">
    <name type="scientific">Mycobacterium malmoense</name>
    <dbReference type="NCBI Taxonomy" id="1780"/>
    <lineage>
        <taxon>Bacteria</taxon>
        <taxon>Bacillati</taxon>
        <taxon>Actinomycetota</taxon>
        <taxon>Actinomycetes</taxon>
        <taxon>Mycobacteriales</taxon>
        <taxon>Mycobacteriaceae</taxon>
        <taxon>Mycobacterium</taxon>
    </lineage>
</organism>
<dbReference type="PROSITE" id="PS51201">
    <property type="entry name" value="RCK_N"/>
    <property type="match status" value="1"/>
</dbReference>
<dbReference type="Proteomes" id="UP000092683">
    <property type="component" value="Unassembled WGS sequence"/>
</dbReference>
<feature type="domain" description="RCK N-terminal" evidence="2">
    <location>
        <begin position="84"/>
        <end position="218"/>
    </location>
</feature>
<dbReference type="InterPro" id="IPR050721">
    <property type="entry name" value="Trk_Ktr_HKT_K-transport"/>
</dbReference>
<accession>A0A1B9DE34</accession>
<dbReference type="AlphaFoldDB" id="A0A1B9DE34"/>
<evidence type="ECO:0000256" key="1">
    <source>
        <dbReference type="SAM" id="Phobius"/>
    </source>
</evidence>
<evidence type="ECO:0000313" key="3">
    <source>
        <dbReference type="EMBL" id="OCB62337.1"/>
    </source>
</evidence>
<dbReference type="InterPro" id="IPR003032">
    <property type="entry name" value="Ryanodine_rcpt"/>
</dbReference>
<name>A0A1B9DE34_MYCMA</name>
<dbReference type="InterPro" id="IPR003148">
    <property type="entry name" value="RCK_N"/>
</dbReference>
<evidence type="ECO:0000259" key="2">
    <source>
        <dbReference type="PROSITE" id="PS51201"/>
    </source>
</evidence>
<reference evidence="3 4" key="1">
    <citation type="submission" date="2016-06" db="EMBL/GenBank/DDBJ databases">
        <authorList>
            <person name="Kjaerup R.B."/>
            <person name="Dalgaard T.S."/>
            <person name="Juul-Madsen H.R."/>
        </authorList>
    </citation>
    <scope>NUCLEOTIDE SEQUENCE [LARGE SCALE GENOMIC DNA]</scope>
    <source>
        <strain evidence="3 4">E3012</strain>
    </source>
</reference>
<dbReference type="Gene3D" id="6.20.350.10">
    <property type="match status" value="1"/>
</dbReference>
<dbReference type="GO" id="GO:0006813">
    <property type="term" value="P:potassium ion transport"/>
    <property type="evidence" value="ECO:0007669"/>
    <property type="project" value="InterPro"/>
</dbReference>
<dbReference type="SUPFAM" id="SSF51735">
    <property type="entry name" value="NAD(P)-binding Rossmann-fold domains"/>
    <property type="match status" value="1"/>
</dbReference>
<feature type="transmembrane region" description="Helical" evidence="1">
    <location>
        <begin position="82"/>
        <end position="100"/>
    </location>
</feature>
<keyword evidence="1" id="KW-0812">Transmembrane</keyword>